<accession>A0A3N9Q7R3</accession>
<gene>
    <name evidence="1" type="ORF">EH198_03930</name>
</gene>
<dbReference type="RefSeq" id="WP_124694209.1">
    <property type="nucleotide sequence ID" value="NZ_JBHUFE010000016.1"/>
</dbReference>
<dbReference type="AlphaFoldDB" id="A0A3N9Q7R3"/>
<sequence>MKIRKLLVLIMFCFTLILITGFSNPKAEDNVTPPGLQEFSTRLLHNEINNAIYEKYGTDWIFNPEKVCGVKGNVSIEGVLHRRNEIKNIKINFQKQKSEYKMIDISEVKSAD</sequence>
<keyword evidence="2" id="KW-1185">Reference proteome</keyword>
<evidence type="ECO:0000313" key="2">
    <source>
        <dbReference type="Proteomes" id="UP000282529"/>
    </source>
</evidence>
<comment type="caution">
    <text evidence="1">The sequence shown here is derived from an EMBL/GenBank/DDBJ whole genome shotgun (WGS) entry which is preliminary data.</text>
</comment>
<evidence type="ECO:0000313" key="1">
    <source>
        <dbReference type="EMBL" id="RQW13566.1"/>
    </source>
</evidence>
<protein>
    <recommendedName>
        <fullName evidence="3">DUF3889 domain-containing protein</fullName>
    </recommendedName>
</protein>
<evidence type="ECO:0008006" key="3">
    <source>
        <dbReference type="Google" id="ProtNLM"/>
    </source>
</evidence>
<name>A0A3N9Q7R3_9BACL</name>
<proteinExistence type="predicted"/>
<reference evidence="1 2" key="1">
    <citation type="submission" date="2018-11" db="EMBL/GenBank/DDBJ databases">
        <title>Genome sequence of strain 7197.</title>
        <authorList>
            <person name="Gao J."/>
            <person name="Sun J."/>
        </authorList>
    </citation>
    <scope>NUCLEOTIDE SEQUENCE [LARGE SCALE GENOMIC DNA]</scope>
    <source>
        <strain evidence="1 2">7197</strain>
    </source>
</reference>
<dbReference type="EMBL" id="RQPI01000001">
    <property type="protein sequence ID" value="RQW13566.1"/>
    <property type="molecule type" value="Genomic_DNA"/>
</dbReference>
<dbReference type="OrthoDB" id="2662045at2"/>
<dbReference type="Proteomes" id="UP000282529">
    <property type="component" value="Unassembled WGS sequence"/>
</dbReference>
<organism evidence="1 2">
    <name type="scientific">Paenibacillus rhizophilus</name>
    <dbReference type="NCBI Taxonomy" id="1850366"/>
    <lineage>
        <taxon>Bacteria</taxon>
        <taxon>Bacillati</taxon>
        <taxon>Bacillota</taxon>
        <taxon>Bacilli</taxon>
        <taxon>Bacillales</taxon>
        <taxon>Paenibacillaceae</taxon>
        <taxon>Paenibacillus</taxon>
    </lineage>
</organism>